<dbReference type="eggNOG" id="ENOG502SR9M">
    <property type="taxonomic scope" value="Eukaryota"/>
</dbReference>
<accession>W2SCH7</accession>
<protein>
    <submittedName>
        <fullName evidence="2">Uncharacterized protein</fullName>
    </submittedName>
</protein>
<sequence>MAAFVPPALRSSPPSPPSTSKASPNLTPDSSMAPAATNGIITPPPEPSTTPISTVELCIAHYNEDLSWLSPFSANCSIYSKGKQPAETSIYARFKHLPNIGRETHTYLTHITQNYDSLAHVTLFLQGNIHDINQGTPAHTDLTLAELVSAALRLSPGAVLPVGVSATFSDFDGIQYKHDWIRRRGHALTRAKLTPRDFWSWMFAGTADEKVPMTEVRFVQGACYAVTKEAVHRRPREWWGRLLRYFEELAETNPEEGHYMERMWYAIFAPDVAVVVQRREGEGNGGRGGDRDGASE</sequence>
<dbReference type="RefSeq" id="XP_008711037.1">
    <property type="nucleotide sequence ID" value="XM_008712815.1"/>
</dbReference>
<dbReference type="GeneID" id="19967848"/>
<name>W2SCH7_CYPE1</name>
<gene>
    <name evidence="2" type="ORF">HMPREF1541_00509</name>
</gene>
<dbReference type="HOGENOM" id="CLU_077707_0_0_1"/>
<reference evidence="2 3" key="1">
    <citation type="submission" date="2013-03" db="EMBL/GenBank/DDBJ databases">
        <title>The Genome Sequence of Phialophora europaea CBS 101466.</title>
        <authorList>
            <consortium name="The Broad Institute Genomics Platform"/>
            <person name="Cuomo C."/>
            <person name="de Hoog S."/>
            <person name="Gorbushina A."/>
            <person name="Walker B."/>
            <person name="Young S.K."/>
            <person name="Zeng Q."/>
            <person name="Gargeya S."/>
            <person name="Fitzgerald M."/>
            <person name="Haas B."/>
            <person name="Abouelleil A."/>
            <person name="Allen A.W."/>
            <person name="Alvarado L."/>
            <person name="Arachchi H.M."/>
            <person name="Berlin A.M."/>
            <person name="Chapman S.B."/>
            <person name="Gainer-Dewar J."/>
            <person name="Goldberg J."/>
            <person name="Griggs A."/>
            <person name="Gujja S."/>
            <person name="Hansen M."/>
            <person name="Howarth C."/>
            <person name="Imamovic A."/>
            <person name="Ireland A."/>
            <person name="Larimer J."/>
            <person name="McCowan C."/>
            <person name="Murphy C."/>
            <person name="Pearson M."/>
            <person name="Poon T.W."/>
            <person name="Priest M."/>
            <person name="Roberts A."/>
            <person name="Saif S."/>
            <person name="Shea T."/>
            <person name="Sisk P."/>
            <person name="Sykes S."/>
            <person name="Wortman J."/>
            <person name="Nusbaum C."/>
            <person name="Birren B."/>
        </authorList>
    </citation>
    <scope>NUCLEOTIDE SEQUENCE [LARGE SCALE GENOMIC DNA]</scope>
    <source>
        <strain evidence="2 3">CBS 101466</strain>
    </source>
</reference>
<dbReference type="PANTHER" id="PTHR37490:SF1">
    <property type="entry name" value="GLYCOSYLTRANSFERASE 2-LIKE DOMAIN-CONTAINING PROTEIN"/>
    <property type="match status" value="1"/>
</dbReference>
<evidence type="ECO:0000313" key="2">
    <source>
        <dbReference type="EMBL" id="ETN46325.1"/>
    </source>
</evidence>
<organism evidence="2 3">
    <name type="scientific">Cyphellophora europaea (strain CBS 101466)</name>
    <name type="common">Phialophora europaea</name>
    <dbReference type="NCBI Taxonomy" id="1220924"/>
    <lineage>
        <taxon>Eukaryota</taxon>
        <taxon>Fungi</taxon>
        <taxon>Dikarya</taxon>
        <taxon>Ascomycota</taxon>
        <taxon>Pezizomycotina</taxon>
        <taxon>Eurotiomycetes</taxon>
        <taxon>Chaetothyriomycetidae</taxon>
        <taxon>Chaetothyriales</taxon>
        <taxon>Cyphellophoraceae</taxon>
        <taxon>Cyphellophora</taxon>
    </lineage>
</organism>
<feature type="region of interest" description="Disordered" evidence="1">
    <location>
        <begin position="1"/>
        <end position="49"/>
    </location>
</feature>
<dbReference type="OrthoDB" id="28755at2759"/>
<dbReference type="Proteomes" id="UP000030752">
    <property type="component" value="Unassembled WGS sequence"/>
</dbReference>
<feature type="compositionally biased region" description="Low complexity" evidence="1">
    <location>
        <begin position="1"/>
        <end position="24"/>
    </location>
</feature>
<evidence type="ECO:0000256" key="1">
    <source>
        <dbReference type="SAM" id="MobiDB-lite"/>
    </source>
</evidence>
<dbReference type="InterPro" id="IPR021838">
    <property type="entry name" value="DUF3431"/>
</dbReference>
<dbReference type="InParanoid" id="W2SCH7"/>
<proteinExistence type="predicted"/>
<dbReference type="VEuPathDB" id="FungiDB:HMPREF1541_00509"/>
<dbReference type="AlphaFoldDB" id="W2SCH7"/>
<dbReference type="Pfam" id="PF11913">
    <property type="entry name" value="DUF3431"/>
    <property type="match status" value="1"/>
</dbReference>
<keyword evidence="3" id="KW-1185">Reference proteome</keyword>
<dbReference type="PANTHER" id="PTHR37490">
    <property type="entry name" value="EXPRESSED PROTEIN"/>
    <property type="match status" value="1"/>
</dbReference>
<evidence type="ECO:0000313" key="3">
    <source>
        <dbReference type="Proteomes" id="UP000030752"/>
    </source>
</evidence>
<dbReference type="EMBL" id="KB822711">
    <property type="protein sequence ID" value="ETN46325.1"/>
    <property type="molecule type" value="Genomic_DNA"/>
</dbReference>